<feature type="transmembrane region" description="Helical" evidence="1">
    <location>
        <begin position="64"/>
        <end position="86"/>
    </location>
</feature>
<organism evidence="2 3">
    <name type="scientific">Golovinomyces cichoracearum</name>
    <dbReference type="NCBI Taxonomy" id="62708"/>
    <lineage>
        <taxon>Eukaryota</taxon>
        <taxon>Fungi</taxon>
        <taxon>Dikarya</taxon>
        <taxon>Ascomycota</taxon>
        <taxon>Pezizomycotina</taxon>
        <taxon>Leotiomycetes</taxon>
        <taxon>Erysiphales</taxon>
        <taxon>Erysiphaceae</taxon>
        <taxon>Golovinomyces</taxon>
    </lineage>
</organism>
<evidence type="ECO:0000313" key="2">
    <source>
        <dbReference type="EMBL" id="RKF83352.1"/>
    </source>
</evidence>
<dbReference type="EMBL" id="MCBR01000390">
    <property type="protein sequence ID" value="RKF83352.1"/>
    <property type="molecule type" value="Genomic_DNA"/>
</dbReference>
<protein>
    <submittedName>
        <fullName evidence="2">Uncharacterized protein</fullName>
    </submittedName>
</protein>
<gene>
    <name evidence="2" type="ORF">GcC1_003017</name>
</gene>
<keyword evidence="1" id="KW-0812">Transmembrane</keyword>
<evidence type="ECO:0000313" key="3">
    <source>
        <dbReference type="Proteomes" id="UP000285405"/>
    </source>
</evidence>
<keyword evidence="1" id="KW-1133">Transmembrane helix</keyword>
<keyword evidence="1" id="KW-0472">Membrane</keyword>
<dbReference type="Proteomes" id="UP000285405">
    <property type="component" value="Unassembled WGS sequence"/>
</dbReference>
<proteinExistence type="predicted"/>
<dbReference type="AlphaFoldDB" id="A0A420J9D2"/>
<name>A0A420J9D2_9PEZI</name>
<accession>A0A420J9D2</accession>
<reference evidence="2 3" key="1">
    <citation type="journal article" date="2018" name="BMC Genomics">
        <title>Comparative genome analyses reveal sequence features reflecting distinct modes of host-adaptation between dicot and monocot powdery mildew.</title>
        <authorList>
            <person name="Wu Y."/>
            <person name="Ma X."/>
            <person name="Pan Z."/>
            <person name="Kale S.D."/>
            <person name="Song Y."/>
            <person name="King H."/>
            <person name="Zhang Q."/>
            <person name="Presley C."/>
            <person name="Deng X."/>
            <person name="Wei C.I."/>
            <person name="Xiao S."/>
        </authorList>
    </citation>
    <scope>NUCLEOTIDE SEQUENCE [LARGE SCALE GENOMIC DNA]</scope>
    <source>
        <strain evidence="2">UCSC1</strain>
    </source>
</reference>
<evidence type="ECO:0000256" key="1">
    <source>
        <dbReference type="SAM" id="Phobius"/>
    </source>
</evidence>
<sequence length="100" mass="11716">MHRLMGHVDKRTSRHLMRQCIEETFITRCQLALVSVCRCAEEYSISSCSYRVSGEKLYTYDLQFIFVIIAVILTFYLLYWVGMWLIKSTMTGIRTSSDLS</sequence>
<comment type="caution">
    <text evidence="2">The sequence shown here is derived from an EMBL/GenBank/DDBJ whole genome shotgun (WGS) entry which is preliminary data.</text>
</comment>